<evidence type="ECO:0000256" key="1">
    <source>
        <dbReference type="ARBA" id="ARBA00004453"/>
    </source>
</evidence>
<comment type="similarity">
    <text evidence="2">Belongs to the histone-like protein H-NS family.</text>
</comment>
<evidence type="ECO:0000256" key="5">
    <source>
        <dbReference type="SAM" id="MobiDB-lite"/>
    </source>
</evidence>
<dbReference type="InterPro" id="IPR027444">
    <property type="entry name" value="H-NS_C_dom"/>
</dbReference>
<reference evidence="7 8" key="1">
    <citation type="submission" date="2013-01" db="EMBL/GenBank/DDBJ databases">
        <authorList>
            <person name="Fiebig A."/>
            <person name="Goeker M."/>
            <person name="Klenk H.-P.P."/>
        </authorList>
    </citation>
    <scope>NUCLEOTIDE SEQUENCE [LARGE SCALE GENOMIC DNA]</scope>
    <source>
        <strain evidence="7 8">DSM 24838</strain>
    </source>
</reference>
<dbReference type="EMBL" id="AONG01000005">
    <property type="protein sequence ID" value="KIQ70511.1"/>
    <property type="molecule type" value="Genomic_DNA"/>
</dbReference>
<dbReference type="GO" id="GO:0005829">
    <property type="term" value="C:cytosol"/>
    <property type="evidence" value="ECO:0007669"/>
    <property type="project" value="TreeGrafter"/>
</dbReference>
<proteinExistence type="inferred from homology"/>
<dbReference type="Gene3D" id="4.10.430.10">
    <property type="entry name" value="Histone-like protein H-NS, C-terminal domain"/>
    <property type="match status" value="1"/>
</dbReference>
<keyword evidence="3" id="KW-0963">Cytoplasm</keyword>
<keyword evidence="8" id="KW-1185">Reference proteome</keyword>
<evidence type="ECO:0000256" key="4">
    <source>
        <dbReference type="ARBA" id="ARBA00023125"/>
    </source>
</evidence>
<dbReference type="PANTHER" id="PTHR38097">
    <property type="match status" value="1"/>
</dbReference>
<dbReference type="GO" id="GO:0032993">
    <property type="term" value="C:protein-DNA complex"/>
    <property type="evidence" value="ECO:0007669"/>
    <property type="project" value="TreeGrafter"/>
</dbReference>
<dbReference type="GO" id="GO:0001217">
    <property type="term" value="F:DNA-binding transcription repressor activity"/>
    <property type="evidence" value="ECO:0007669"/>
    <property type="project" value="TreeGrafter"/>
</dbReference>
<dbReference type="PANTHER" id="PTHR38097:SF2">
    <property type="entry name" value="DNA-BINDING PROTEIN STPA"/>
    <property type="match status" value="1"/>
</dbReference>
<dbReference type="STRING" id="1123501.Wenmar_00887"/>
<evidence type="ECO:0000256" key="3">
    <source>
        <dbReference type="ARBA" id="ARBA00022490"/>
    </source>
</evidence>
<evidence type="ECO:0000313" key="8">
    <source>
        <dbReference type="Proteomes" id="UP000035100"/>
    </source>
</evidence>
<dbReference type="OrthoDB" id="5297879at2"/>
<feature type="region of interest" description="Disordered" evidence="5">
    <location>
        <begin position="44"/>
        <end position="107"/>
    </location>
</feature>
<protein>
    <submittedName>
        <fullName evidence="7">DNA-binding protein H-NS</fullName>
    </submittedName>
</protein>
<keyword evidence="4 7" id="KW-0238">DNA-binding</keyword>
<evidence type="ECO:0000259" key="6">
    <source>
        <dbReference type="SMART" id="SM00528"/>
    </source>
</evidence>
<dbReference type="AlphaFoldDB" id="A0A0D0PGN8"/>
<dbReference type="SUPFAM" id="SSF81273">
    <property type="entry name" value="H-NS histone-like proteins"/>
    <property type="match status" value="1"/>
</dbReference>
<dbReference type="PATRIC" id="fig|1123501.6.peg.955"/>
<sequence>MAVDLDNMNRKELESLRKDVDRALSTLADREKKAALAAAEKAAAEHGYSLADLTNASTARSRKSGTKGAPKYRNPADPSQTWTGKGRRPKWIVDAESAGRPLSDFEI</sequence>
<comment type="subcellular location">
    <subcellularLocation>
        <location evidence="1">Cytoplasm</location>
        <location evidence="1">Nucleoid</location>
    </subcellularLocation>
</comment>
<dbReference type="GO" id="GO:0000976">
    <property type="term" value="F:transcription cis-regulatory region binding"/>
    <property type="evidence" value="ECO:0007669"/>
    <property type="project" value="TreeGrafter"/>
</dbReference>
<evidence type="ECO:0000256" key="2">
    <source>
        <dbReference type="ARBA" id="ARBA00010610"/>
    </source>
</evidence>
<evidence type="ECO:0000313" key="7">
    <source>
        <dbReference type="EMBL" id="KIQ70511.1"/>
    </source>
</evidence>
<dbReference type="eggNOG" id="COG2916">
    <property type="taxonomic scope" value="Bacteria"/>
</dbReference>
<dbReference type="Pfam" id="PF00816">
    <property type="entry name" value="Histone_HNS"/>
    <property type="match status" value="1"/>
</dbReference>
<feature type="domain" description="DNA-binding protein H-NS-like C-terminal" evidence="6">
    <location>
        <begin position="62"/>
        <end position="107"/>
    </location>
</feature>
<dbReference type="GO" id="GO:0003680">
    <property type="term" value="F:minor groove of adenine-thymine-rich DNA binding"/>
    <property type="evidence" value="ECO:0007669"/>
    <property type="project" value="TreeGrafter"/>
</dbReference>
<accession>A0A0D0PGN8</accession>
<dbReference type="GO" id="GO:0003681">
    <property type="term" value="F:bent DNA binding"/>
    <property type="evidence" value="ECO:0007669"/>
    <property type="project" value="TreeGrafter"/>
</dbReference>
<dbReference type="InterPro" id="IPR037150">
    <property type="entry name" value="H-NS_C_dom_sf"/>
</dbReference>
<gene>
    <name evidence="7" type="ORF">Wenmar_00887</name>
</gene>
<organism evidence="7 8">
    <name type="scientific">Wenxinia marina DSM 24838</name>
    <dbReference type="NCBI Taxonomy" id="1123501"/>
    <lineage>
        <taxon>Bacteria</taxon>
        <taxon>Pseudomonadati</taxon>
        <taxon>Pseudomonadota</taxon>
        <taxon>Alphaproteobacteria</taxon>
        <taxon>Rhodobacterales</taxon>
        <taxon>Roseobacteraceae</taxon>
        <taxon>Wenxinia</taxon>
    </lineage>
</organism>
<dbReference type="GO" id="GO:0009295">
    <property type="term" value="C:nucleoid"/>
    <property type="evidence" value="ECO:0007669"/>
    <property type="project" value="UniProtKB-SubCell"/>
</dbReference>
<dbReference type="SMART" id="SM00528">
    <property type="entry name" value="HNS"/>
    <property type="match status" value="1"/>
</dbReference>
<comment type="caution">
    <text evidence="7">The sequence shown here is derived from an EMBL/GenBank/DDBJ whole genome shotgun (WGS) entry which is preliminary data.</text>
</comment>
<dbReference type="Proteomes" id="UP000035100">
    <property type="component" value="Unassembled WGS sequence"/>
</dbReference>
<name>A0A0D0PGN8_9RHOB</name>
<dbReference type="RefSeq" id="WP_018304255.1">
    <property type="nucleotide sequence ID" value="NZ_KB902312.1"/>
</dbReference>